<evidence type="ECO:0000313" key="8">
    <source>
        <dbReference type="EMBL" id="GLQ23159.1"/>
    </source>
</evidence>
<gene>
    <name evidence="8" type="ORF">GCM10007853_10330</name>
</gene>
<comment type="caution">
    <text evidence="8">The sequence shown here is derived from an EMBL/GenBank/DDBJ whole genome shotgun (WGS) entry which is preliminary data.</text>
</comment>
<dbReference type="InterPro" id="IPR044609">
    <property type="entry name" value="FKBP2/11"/>
</dbReference>
<evidence type="ECO:0000256" key="4">
    <source>
        <dbReference type="PROSITE-ProRule" id="PRU00277"/>
    </source>
</evidence>
<reference evidence="8" key="2">
    <citation type="submission" date="2023-01" db="EMBL/GenBank/DDBJ databases">
        <title>Draft genome sequence of Algimonas ampicilliniresistens strain NBRC 108219.</title>
        <authorList>
            <person name="Sun Q."/>
            <person name="Mori K."/>
        </authorList>
    </citation>
    <scope>NUCLEOTIDE SEQUENCE</scope>
    <source>
        <strain evidence="8">NBRC 108219</strain>
    </source>
</reference>
<dbReference type="PROSITE" id="PS50059">
    <property type="entry name" value="FKBP_PPIASE"/>
    <property type="match status" value="1"/>
</dbReference>
<evidence type="ECO:0000259" key="7">
    <source>
        <dbReference type="PROSITE" id="PS50059"/>
    </source>
</evidence>
<comment type="similarity">
    <text evidence="5">Belongs to the FKBP-type PPIase family.</text>
</comment>
<keyword evidence="6" id="KW-0732">Signal</keyword>
<dbReference type="EMBL" id="BSNK01000001">
    <property type="protein sequence ID" value="GLQ23159.1"/>
    <property type="molecule type" value="Genomic_DNA"/>
</dbReference>
<keyword evidence="9" id="KW-1185">Reference proteome</keyword>
<evidence type="ECO:0000256" key="3">
    <source>
        <dbReference type="ARBA" id="ARBA00023235"/>
    </source>
</evidence>
<comment type="catalytic activity">
    <reaction evidence="1 4 5">
        <text>[protein]-peptidylproline (omega=180) = [protein]-peptidylproline (omega=0)</text>
        <dbReference type="Rhea" id="RHEA:16237"/>
        <dbReference type="Rhea" id="RHEA-COMP:10747"/>
        <dbReference type="Rhea" id="RHEA-COMP:10748"/>
        <dbReference type="ChEBI" id="CHEBI:83833"/>
        <dbReference type="ChEBI" id="CHEBI:83834"/>
        <dbReference type="EC" id="5.2.1.8"/>
    </reaction>
</comment>
<reference evidence="8" key="1">
    <citation type="journal article" date="2014" name="Int. J. Syst. Evol. Microbiol.">
        <title>Complete genome of a new Firmicutes species belonging to the dominant human colonic microbiota ('Ruminococcus bicirculans') reveals two chromosomes and a selective capacity to utilize plant glucans.</title>
        <authorList>
            <consortium name="NISC Comparative Sequencing Program"/>
            <person name="Wegmann U."/>
            <person name="Louis P."/>
            <person name="Goesmann A."/>
            <person name="Henrissat B."/>
            <person name="Duncan S.H."/>
            <person name="Flint H.J."/>
        </authorList>
    </citation>
    <scope>NUCLEOTIDE SEQUENCE</scope>
    <source>
        <strain evidence="8">NBRC 108219</strain>
    </source>
</reference>
<dbReference type="RefSeq" id="WP_284388280.1">
    <property type="nucleotide sequence ID" value="NZ_BSNK01000001.1"/>
</dbReference>
<feature type="domain" description="PPIase FKBP-type" evidence="7">
    <location>
        <begin position="111"/>
        <end position="197"/>
    </location>
</feature>
<organism evidence="8 9">
    <name type="scientific">Algimonas ampicilliniresistens</name>
    <dbReference type="NCBI Taxonomy" id="1298735"/>
    <lineage>
        <taxon>Bacteria</taxon>
        <taxon>Pseudomonadati</taxon>
        <taxon>Pseudomonadota</taxon>
        <taxon>Alphaproteobacteria</taxon>
        <taxon>Maricaulales</taxon>
        <taxon>Robiginitomaculaceae</taxon>
        <taxon>Algimonas</taxon>
    </lineage>
</organism>
<protein>
    <recommendedName>
        <fullName evidence="5">Peptidyl-prolyl cis-trans isomerase</fullName>
        <ecNumber evidence="5">5.2.1.8</ecNumber>
    </recommendedName>
</protein>
<proteinExistence type="inferred from homology"/>
<dbReference type="Proteomes" id="UP001161391">
    <property type="component" value="Unassembled WGS sequence"/>
</dbReference>
<dbReference type="SUPFAM" id="SSF54534">
    <property type="entry name" value="FKBP-like"/>
    <property type="match status" value="1"/>
</dbReference>
<evidence type="ECO:0000256" key="6">
    <source>
        <dbReference type="SAM" id="SignalP"/>
    </source>
</evidence>
<dbReference type="Pfam" id="PF00254">
    <property type="entry name" value="FKBP_C"/>
    <property type="match status" value="1"/>
</dbReference>
<dbReference type="PANTHER" id="PTHR45779:SF7">
    <property type="entry name" value="PEPTIDYLPROLYL ISOMERASE"/>
    <property type="match status" value="1"/>
</dbReference>
<keyword evidence="3 4" id="KW-0413">Isomerase</keyword>
<accession>A0ABQ5V8U3</accession>
<evidence type="ECO:0000256" key="2">
    <source>
        <dbReference type="ARBA" id="ARBA00023110"/>
    </source>
</evidence>
<dbReference type="InterPro" id="IPR046357">
    <property type="entry name" value="PPIase_dom_sf"/>
</dbReference>
<evidence type="ECO:0000313" key="9">
    <source>
        <dbReference type="Proteomes" id="UP001161391"/>
    </source>
</evidence>
<dbReference type="Gene3D" id="3.10.50.40">
    <property type="match status" value="1"/>
</dbReference>
<feature type="chain" id="PRO_5045517234" description="Peptidyl-prolyl cis-trans isomerase" evidence="6">
    <location>
        <begin position="22"/>
        <end position="201"/>
    </location>
</feature>
<dbReference type="PANTHER" id="PTHR45779">
    <property type="entry name" value="PEPTIDYLPROLYL ISOMERASE"/>
    <property type="match status" value="1"/>
</dbReference>
<dbReference type="EC" id="5.2.1.8" evidence="5"/>
<evidence type="ECO:0000256" key="5">
    <source>
        <dbReference type="RuleBase" id="RU003915"/>
    </source>
</evidence>
<sequence>MIRILATTSLAAILAACTASSDDVGAASSDDVPALVEGTPTVVEAKAEAVCQDEMVLDLDDYPAEDLPTTEDYAQWHTENAKRADVMQSDSGMQYKVIQAGLENGMTPRSGEEVVAMYHGYRTDGTVFDSSYERNLPFIFTTTRVIRGWTEAVENMKVCEARTLYLPADLAYGNRGAGADIRPGDTLVFNMQLIRVNRAGD</sequence>
<dbReference type="PROSITE" id="PS51257">
    <property type="entry name" value="PROKAR_LIPOPROTEIN"/>
    <property type="match status" value="1"/>
</dbReference>
<keyword evidence="2 4" id="KW-0697">Rotamase</keyword>
<dbReference type="InterPro" id="IPR001179">
    <property type="entry name" value="PPIase_FKBP_dom"/>
</dbReference>
<name>A0ABQ5V8U3_9PROT</name>
<feature type="signal peptide" evidence="6">
    <location>
        <begin position="1"/>
        <end position="21"/>
    </location>
</feature>
<evidence type="ECO:0000256" key="1">
    <source>
        <dbReference type="ARBA" id="ARBA00000971"/>
    </source>
</evidence>